<dbReference type="EC" id="2.7.7.77" evidence="8"/>
<evidence type="ECO:0000256" key="4">
    <source>
        <dbReference type="ARBA" id="ARBA00022741"/>
    </source>
</evidence>
<feature type="binding site" evidence="8">
    <location>
        <position position="103"/>
    </location>
    <ligand>
        <name>GTP</name>
        <dbReference type="ChEBI" id="CHEBI:37565"/>
    </ligand>
</feature>
<comment type="catalytic activity">
    <reaction evidence="8">
        <text>Mo-molybdopterin + GTP + H(+) = Mo-molybdopterin guanine dinucleotide + diphosphate</text>
        <dbReference type="Rhea" id="RHEA:34243"/>
        <dbReference type="ChEBI" id="CHEBI:15378"/>
        <dbReference type="ChEBI" id="CHEBI:33019"/>
        <dbReference type="ChEBI" id="CHEBI:37565"/>
        <dbReference type="ChEBI" id="CHEBI:71302"/>
        <dbReference type="ChEBI" id="CHEBI:71310"/>
        <dbReference type="EC" id="2.7.7.77"/>
    </reaction>
</comment>
<dbReference type="CDD" id="cd02503">
    <property type="entry name" value="MobA"/>
    <property type="match status" value="1"/>
</dbReference>
<keyword evidence="11" id="KW-0548">Nucleotidyltransferase</keyword>
<reference evidence="11" key="1">
    <citation type="submission" date="2020-01" db="EMBL/GenBank/DDBJ databases">
        <authorList>
            <person name="Rat A."/>
        </authorList>
    </citation>
    <scope>NUCLEOTIDE SEQUENCE</scope>
    <source>
        <strain evidence="11">LMG 28251</strain>
    </source>
</reference>
<evidence type="ECO:0000256" key="5">
    <source>
        <dbReference type="ARBA" id="ARBA00022842"/>
    </source>
</evidence>
<dbReference type="Proteomes" id="UP001196068">
    <property type="component" value="Unassembled WGS sequence"/>
</dbReference>
<dbReference type="InterPro" id="IPR025877">
    <property type="entry name" value="MobA-like_NTP_Trfase"/>
</dbReference>
<keyword evidence="12" id="KW-1185">Reference proteome</keyword>
<keyword evidence="4 8" id="KW-0547">Nucleotide-binding</keyword>
<protein>
    <recommendedName>
        <fullName evidence="8">Molybdenum cofactor guanylyltransferase</fullName>
        <shortName evidence="8">MoCo guanylyltransferase</shortName>
        <ecNumber evidence="8">2.7.7.77</ecNumber>
    </recommendedName>
    <alternativeName>
        <fullName evidence="8">GTP:molybdopterin guanylyltransferase</fullName>
    </alternativeName>
    <alternativeName>
        <fullName evidence="8">Mo-MPT guanylyltransferase</fullName>
    </alternativeName>
    <alternativeName>
        <fullName evidence="8">Molybdopterin guanylyltransferase</fullName>
    </alternativeName>
    <alternativeName>
        <fullName evidence="8">Molybdopterin-guanine dinucleotide synthase</fullName>
        <shortName evidence="8">MGD synthase</shortName>
    </alternativeName>
</protein>
<proteinExistence type="inferred from homology"/>
<feature type="binding site" evidence="8">
    <location>
        <begin position="44"/>
        <end position="46"/>
    </location>
    <ligand>
        <name>GTP</name>
        <dbReference type="ChEBI" id="CHEBI:37565"/>
    </ligand>
</feature>
<comment type="similarity">
    <text evidence="8">Belongs to the MobA family.</text>
</comment>
<dbReference type="InterPro" id="IPR013482">
    <property type="entry name" value="Molybde_CF_guanTrfase"/>
</dbReference>
<evidence type="ECO:0000256" key="8">
    <source>
        <dbReference type="HAMAP-Rule" id="MF_00316"/>
    </source>
</evidence>
<dbReference type="NCBIfam" id="TIGR02665">
    <property type="entry name" value="molyb_mobA"/>
    <property type="match status" value="1"/>
</dbReference>
<dbReference type="AlphaFoldDB" id="A0AAF1JUU1"/>
<dbReference type="GO" id="GO:0061603">
    <property type="term" value="F:molybdenum cofactor guanylyltransferase activity"/>
    <property type="evidence" value="ECO:0007669"/>
    <property type="project" value="UniProtKB-EC"/>
</dbReference>
<evidence type="ECO:0000256" key="9">
    <source>
        <dbReference type="SAM" id="MobiDB-lite"/>
    </source>
</evidence>
<comment type="cofactor">
    <cofactor evidence="8">
        <name>Mg(2+)</name>
        <dbReference type="ChEBI" id="CHEBI:18420"/>
    </cofactor>
</comment>
<evidence type="ECO:0000256" key="6">
    <source>
        <dbReference type="ARBA" id="ARBA00023134"/>
    </source>
</evidence>
<feature type="region of interest" description="Disordered" evidence="9">
    <location>
        <begin position="1"/>
        <end position="26"/>
    </location>
</feature>
<dbReference type="SUPFAM" id="SSF53448">
    <property type="entry name" value="Nucleotide-diphospho-sugar transferases"/>
    <property type="match status" value="1"/>
</dbReference>
<evidence type="ECO:0000313" key="11">
    <source>
        <dbReference type="EMBL" id="MBR0654235.1"/>
    </source>
</evidence>
<name>A0AAF1JUU1_9PROT</name>
<evidence type="ECO:0000259" key="10">
    <source>
        <dbReference type="Pfam" id="PF12804"/>
    </source>
</evidence>
<dbReference type="EMBL" id="JAAEDH010000002">
    <property type="protein sequence ID" value="MBR0654235.1"/>
    <property type="molecule type" value="Genomic_DNA"/>
</dbReference>
<keyword evidence="2 8" id="KW-0808">Transferase</keyword>
<evidence type="ECO:0000256" key="1">
    <source>
        <dbReference type="ARBA" id="ARBA00022490"/>
    </source>
</evidence>
<comment type="domain">
    <text evidence="8">The N-terminal domain determines nucleotide recognition and specific binding, while the C-terminal domain determines the specific binding to the target protein.</text>
</comment>
<feature type="binding site" evidence="8">
    <location>
        <position position="136"/>
    </location>
    <ligand>
        <name>GTP</name>
        <dbReference type="ChEBI" id="CHEBI:37565"/>
    </ligand>
</feature>
<dbReference type="GO" id="GO:0046872">
    <property type="term" value="F:metal ion binding"/>
    <property type="evidence" value="ECO:0007669"/>
    <property type="project" value="UniProtKB-KW"/>
</dbReference>
<evidence type="ECO:0000256" key="3">
    <source>
        <dbReference type="ARBA" id="ARBA00022723"/>
    </source>
</evidence>
<keyword evidence="6 8" id="KW-0342">GTP-binding</keyword>
<dbReference type="PANTHER" id="PTHR19136">
    <property type="entry name" value="MOLYBDENUM COFACTOR GUANYLYLTRANSFERASE"/>
    <property type="match status" value="1"/>
</dbReference>
<dbReference type="InterPro" id="IPR029044">
    <property type="entry name" value="Nucleotide-diphossugar_trans"/>
</dbReference>
<keyword evidence="7 8" id="KW-0501">Molybdenum cofactor biosynthesis</keyword>
<feature type="binding site" evidence="8">
    <location>
        <position position="85"/>
    </location>
    <ligand>
        <name>GTP</name>
        <dbReference type="ChEBI" id="CHEBI:37565"/>
    </ligand>
</feature>
<keyword evidence="5 8" id="KW-0460">Magnesium</keyword>
<keyword evidence="3 8" id="KW-0479">Metal-binding</keyword>
<reference evidence="11" key="2">
    <citation type="journal article" date="2021" name="Syst. Appl. Microbiol.">
        <title>Roseomonas hellenica sp. nov., isolated from roots of wild-growing Alkanna tinctoria.</title>
        <authorList>
            <person name="Rat A."/>
            <person name="Naranjo H.D."/>
            <person name="Lebbe L."/>
            <person name="Cnockaert M."/>
            <person name="Krigas N."/>
            <person name="Grigoriadou K."/>
            <person name="Maloupa E."/>
            <person name="Willems A."/>
        </authorList>
    </citation>
    <scope>NUCLEOTIDE SEQUENCE</scope>
    <source>
        <strain evidence="11">LMG 28251</strain>
    </source>
</reference>
<dbReference type="Pfam" id="PF12804">
    <property type="entry name" value="NTP_transf_3"/>
    <property type="match status" value="1"/>
</dbReference>
<comment type="subcellular location">
    <subcellularLocation>
        <location evidence="8">Cytoplasm</location>
    </subcellularLocation>
</comment>
<dbReference type="HAMAP" id="MF_00316">
    <property type="entry name" value="MobA"/>
    <property type="match status" value="1"/>
</dbReference>
<evidence type="ECO:0000256" key="2">
    <source>
        <dbReference type="ARBA" id="ARBA00022679"/>
    </source>
</evidence>
<comment type="function">
    <text evidence="8">Transfers a GMP moiety from GTP to Mo-molybdopterin (Mo-MPT) cofactor (Moco or molybdenum cofactor) to form Mo-molybdopterin guanine dinucleotide (Mo-MGD) cofactor.</text>
</comment>
<feature type="domain" description="MobA-like NTP transferase" evidence="10">
    <location>
        <begin position="41"/>
        <end position="196"/>
    </location>
</feature>
<evidence type="ECO:0000313" key="12">
    <source>
        <dbReference type="Proteomes" id="UP001196068"/>
    </source>
</evidence>
<organism evidence="11 12">
    <name type="scientific">Plastoroseomonas arctica</name>
    <dbReference type="NCBI Taxonomy" id="1509237"/>
    <lineage>
        <taxon>Bacteria</taxon>
        <taxon>Pseudomonadati</taxon>
        <taxon>Pseudomonadota</taxon>
        <taxon>Alphaproteobacteria</taxon>
        <taxon>Acetobacterales</taxon>
        <taxon>Acetobacteraceae</taxon>
        <taxon>Plastoroseomonas</taxon>
    </lineage>
</organism>
<feature type="binding site" evidence="8">
    <location>
        <position position="136"/>
    </location>
    <ligand>
        <name>Mg(2+)</name>
        <dbReference type="ChEBI" id="CHEBI:18420"/>
    </ligand>
</feature>
<dbReference type="GO" id="GO:1902758">
    <property type="term" value="P:bis(molybdopterin guanine dinucleotide)molybdenum biosynthetic process"/>
    <property type="evidence" value="ECO:0007669"/>
    <property type="project" value="TreeGrafter"/>
</dbReference>
<comment type="caution">
    <text evidence="11">The sequence shown here is derived from an EMBL/GenBank/DDBJ whole genome shotgun (WGS) entry which is preliminary data.</text>
</comment>
<accession>A0AAF1JUU1</accession>
<keyword evidence="1 8" id="KW-0963">Cytoplasm</keyword>
<sequence length="237" mass="24099">MTGPAKSPEPTLPSSGPNKAGPGASRLLAGVEGAEPPALLGVILAGGLARRMGGGDKPLRVLGGRPMLAHVIERLGPQVGRMVINANGDGGRFAAFGLEVVGDDVPGHPGPLAGILAGLAWAGREGFAGVVTVPGDSPFLPLDLVGRLVVAGQLACARSGGFAHPPVGVWPVALEGDLRAAVLAGERKIDRWTARHGVVEVEWDVAGGDPFFNANTPEELAEAESLLLRRPGTIISP</sequence>
<dbReference type="GO" id="GO:0005525">
    <property type="term" value="F:GTP binding"/>
    <property type="evidence" value="ECO:0007669"/>
    <property type="project" value="UniProtKB-UniRule"/>
</dbReference>
<dbReference type="Gene3D" id="3.90.550.10">
    <property type="entry name" value="Spore Coat Polysaccharide Biosynthesis Protein SpsA, Chain A"/>
    <property type="match status" value="1"/>
</dbReference>
<dbReference type="PANTHER" id="PTHR19136:SF81">
    <property type="entry name" value="MOLYBDENUM COFACTOR GUANYLYLTRANSFERASE"/>
    <property type="match status" value="1"/>
</dbReference>
<feature type="binding site" evidence="8">
    <location>
        <position position="57"/>
    </location>
    <ligand>
        <name>GTP</name>
        <dbReference type="ChEBI" id="CHEBI:37565"/>
    </ligand>
</feature>
<evidence type="ECO:0000256" key="7">
    <source>
        <dbReference type="ARBA" id="ARBA00023150"/>
    </source>
</evidence>
<gene>
    <name evidence="8 11" type="primary">mobA</name>
    <name evidence="11" type="ORF">GXW79_03980</name>
</gene>
<comment type="subunit">
    <text evidence="8">Monomer.</text>
</comment>
<dbReference type="GO" id="GO:0005737">
    <property type="term" value="C:cytoplasm"/>
    <property type="evidence" value="ECO:0007669"/>
    <property type="project" value="UniProtKB-SubCell"/>
</dbReference>